<dbReference type="EMBL" id="JABANM010022358">
    <property type="protein sequence ID" value="KAF4719730.1"/>
    <property type="molecule type" value="Genomic_DNA"/>
</dbReference>
<name>A0A7J6RIZ6_PEROL</name>
<proteinExistence type="predicted"/>
<dbReference type="Proteomes" id="UP000553632">
    <property type="component" value="Unassembled WGS sequence"/>
</dbReference>
<dbReference type="AlphaFoldDB" id="A0A7J6RIZ6"/>
<evidence type="ECO:0000313" key="3">
    <source>
        <dbReference type="EMBL" id="KAF4719730.1"/>
    </source>
</evidence>
<evidence type="ECO:0000313" key="5">
    <source>
        <dbReference type="Proteomes" id="UP000574390"/>
    </source>
</evidence>
<feature type="chain" id="PRO_5036400709" evidence="1">
    <location>
        <begin position="23"/>
        <end position="227"/>
    </location>
</feature>
<sequence length="227" mass="25649">MPTTSLLFSWCFFVHIMVATTALKRVSYAHIGESISLTYEVINSNTYLLIWADAPYERAVLVFNGPLLPKDGPVRTLDFSNTDGGVQTVYSKIRRIHAEADIQSSDLTSVRFGENRLSITFQGEELVLTPLQFPALGEFENKYYDFTLKYNFYTTTLDDNVRVTMTLICENSATGNPFSICSSFSTAIKEGSDHVHKVIDLPLNDRQRSLEVKTLDDSFHKNCRPPL</sequence>
<evidence type="ECO:0000313" key="2">
    <source>
        <dbReference type="EMBL" id="KAF4706318.1"/>
    </source>
</evidence>
<evidence type="ECO:0000313" key="4">
    <source>
        <dbReference type="Proteomes" id="UP000553632"/>
    </source>
</evidence>
<gene>
    <name evidence="3" type="ORF">FOZ62_032381</name>
    <name evidence="2" type="ORF">FOZ63_034175</name>
</gene>
<feature type="signal peptide" evidence="1">
    <location>
        <begin position="1"/>
        <end position="22"/>
    </location>
</feature>
<comment type="caution">
    <text evidence="3">The sequence shown here is derived from an EMBL/GenBank/DDBJ whole genome shotgun (WGS) entry which is preliminary data.</text>
</comment>
<keyword evidence="1" id="KW-0732">Signal</keyword>
<reference evidence="4 5" key="1">
    <citation type="submission" date="2020-04" db="EMBL/GenBank/DDBJ databases">
        <title>Perkinsus olseni comparative genomics.</title>
        <authorList>
            <person name="Bogema D.R."/>
        </authorList>
    </citation>
    <scope>NUCLEOTIDE SEQUENCE [LARGE SCALE GENOMIC DNA]</scope>
    <source>
        <strain evidence="3">ATCC PRA-205</strain>
        <strain evidence="2 4">ATCC PRA-207</strain>
    </source>
</reference>
<protein>
    <submittedName>
        <fullName evidence="3">Uncharacterized protein</fullName>
    </submittedName>
</protein>
<dbReference type="EMBL" id="JABANO010033724">
    <property type="protein sequence ID" value="KAF4706318.1"/>
    <property type="molecule type" value="Genomic_DNA"/>
</dbReference>
<accession>A0A7J6RIZ6</accession>
<keyword evidence="4" id="KW-1185">Reference proteome</keyword>
<evidence type="ECO:0000256" key="1">
    <source>
        <dbReference type="SAM" id="SignalP"/>
    </source>
</evidence>
<organism evidence="3 5">
    <name type="scientific">Perkinsus olseni</name>
    <name type="common">Perkinsus atlanticus</name>
    <dbReference type="NCBI Taxonomy" id="32597"/>
    <lineage>
        <taxon>Eukaryota</taxon>
        <taxon>Sar</taxon>
        <taxon>Alveolata</taxon>
        <taxon>Perkinsozoa</taxon>
        <taxon>Perkinsea</taxon>
        <taxon>Perkinsida</taxon>
        <taxon>Perkinsidae</taxon>
        <taxon>Perkinsus</taxon>
    </lineage>
</organism>
<dbReference type="Proteomes" id="UP000574390">
    <property type="component" value="Unassembled WGS sequence"/>
</dbReference>
<feature type="non-terminal residue" evidence="3">
    <location>
        <position position="227"/>
    </location>
</feature>